<gene>
    <name evidence="2" type="ORF">Pma05_28760</name>
</gene>
<dbReference type="InterPro" id="IPR001387">
    <property type="entry name" value="Cro/C1-type_HTH"/>
</dbReference>
<dbReference type="SMART" id="SM00530">
    <property type="entry name" value="HTH_XRE"/>
    <property type="match status" value="1"/>
</dbReference>
<comment type="caution">
    <text evidence="2">The sequence shown here is derived from an EMBL/GenBank/DDBJ whole genome shotgun (WGS) entry which is preliminary data.</text>
</comment>
<evidence type="ECO:0000313" key="2">
    <source>
        <dbReference type="EMBL" id="GIG96303.1"/>
    </source>
</evidence>
<evidence type="ECO:0000259" key="1">
    <source>
        <dbReference type="PROSITE" id="PS50943"/>
    </source>
</evidence>
<dbReference type="CDD" id="cd00093">
    <property type="entry name" value="HTH_XRE"/>
    <property type="match status" value="1"/>
</dbReference>
<dbReference type="Gene3D" id="1.10.260.40">
    <property type="entry name" value="lambda repressor-like DNA-binding domains"/>
    <property type="match status" value="1"/>
</dbReference>
<dbReference type="Pfam" id="PF19054">
    <property type="entry name" value="DUF5753"/>
    <property type="match status" value="1"/>
</dbReference>
<dbReference type="InterPro" id="IPR043917">
    <property type="entry name" value="DUF5753"/>
</dbReference>
<accession>A0ABQ4ENR7</accession>
<protein>
    <submittedName>
        <fullName evidence="2">Transcriptional regulator</fullName>
    </submittedName>
</protein>
<reference evidence="2 3" key="1">
    <citation type="submission" date="2021-01" db="EMBL/GenBank/DDBJ databases">
        <title>Whole genome shotgun sequence of Plantactinospora mayteni NBRC 109088.</title>
        <authorList>
            <person name="Komaki H."/>
            <person name="Tamura T."/>
        </authorList>
    </citation>
    <scope>NUCLEOTIDE SEQUENCE [LARGE SCALE GENOMIC DNA]</scope>
    <source>
        <strain evidence="2 3">NBRC 109088</strain>
    </source>
</reference>
<dbReference type="Pfam" id="PF13560">
    <property type="entry name" value="HTH_31"/>
    <property type="match status" value="1"/>
</dbReference>
<dbReference type="PROSITE" id="PS50943">
    <property type="entry name" value="HTH_CROC1"/>
    <property type="match status" value="1"/>
</dbReference>
<dbReference type="RefSeq" id="WP_203857857.1">
    <property type="nucleotide sequence ID" value="NZ_BAAAZQ010000004.1"/>
</dbReference>
<name>A0ABQ4ENR7_9ACTN</name>
<evidence type="ECO:0000313" key="3">
    <source>
        <dbReference type="Proteomes" id="UP000621500"/>
    </source>
</evidence>
<dbReference type="SUPFAM" id="SSF47413">
    <property type="entry name" value="lambda repressor-like DNA-binding domains"/>
    <property type="match status" value="1"/>
</dbReference>
<feature type="domain" description="HTH cro/C1-type" evidence="1">
    <location>
        <begin position="11"/>
        <end position="64"/>
    </location>
</feature>
<dbReference type="InterPro" id="IPR010982">
    <property type="entry name" value="Lambda_DNA-bd_dom_sf"/>
</dbReference>
<dbReference type="EMBL" id="BONX01000018">
    <property type="protein sequence ID" value="GIG96303.1"/>
    <property type="molecule type" value="Genomic_DNA"/>
</dbReference>
<keyword evidence="3" id="KW-1185">Reference proteome</keyword>
<dbReference type="Proteomes" id="UP000621500">
    <property type="component" value="Unassembled WGS sequence"/>
</dbReference>
<sequence>MADTNEFRHLLRKLRTERGMSQDAVGAEVHVTGSQIGHYESGRSVPVDDMAARLDDVLGADGELRKAAEQSRGEVVAPWLRPWADNEERAITLRLWEHSIVPGLLQTEAYARAVFGTGWHTPNQAEEALRTRLERQAAALDRPDPVTLAAIIGESVLHQGAPGVMKEQLTHLLDIGHRPNVHLRVVPTSAGIHAGVAGAFAIATLADGSTVVYLDDLVEGKIGSRARDLRRAVTAWESVCAKALPSGQSRQLIMKAIDHHGTELAYE</sequence>
<organism evidence="2 3">
    <name type="scientific">Plantactinospora mayteni</name>
    <dbReference type="NCBI Taxonomy" id="566021"/>
    <lineage>
        <taxon>Bacteria</taxon>
        <taxon>Bacillati</taxon>
        <taxon>Actinomycetota</taxon>
        <taxon>Actinomycetes</taxon>
        <taxon>Micromonosporales</taxon>
        <taxon>Micromonosporaceae</taxon>
        <taxon>Plantactinospora</taxon>
    </lineage>
</organism>
<proteinExistence type="predicted"/>